<sequence length="59" mass="6327">MVATLPRSLPCWQKPPKTAVSRNCTRAPMRGGTPSLTIRSNTNCSCFPGNSARDACQCS</sequence>
<organism evidence="1">
    <name type="scientific">Arundo donax</name>
    <name type="common">Giant reed</name>
    <name type="synonym">Donax arundinaceus</name>
    <dbReference type="NCBI Taxonomy" id="35708"/>
    <lineage>
        <taxon>Eukaryota</taxon>
        <taxon>Viridiplantae</taxon>
        <taxon>Streptophyta</taxon>
        <taxon>Embryophyta</taxon>
        <taxon>Tracheophyta</taxon>
        <taxon>Spermatophyta</taxon>
        <taxon>Magnoliopsida</taxon>
        <taxon>Liliopsida</taxon>
        <taxon>Poales</taxon>
        <taxon>Poaceae</taxon>
        <taxon>PACMAD clade</taxon>
        <taxon>Arundinoideae</taxon>
        <taxon>Arundineae</taxon>
        <taxon>Arundo</taxon>
    </lineage>
</organism>
<evidence type="ECO:0000313" key="1">
    <source>
        <dbReference type="EMBL" id="JAE39504.1"/>
    </source>
</evidence>
<proteinExistence type="predicted"/>
<reference evidence="1" key="1">
    <citation type="submission" date="2014-09" db="EMBL/GenBank/DDBJ databases">
        <authorList>
            <person name="Magalhaes I.L.F."/>
            <person name="Oliveira U."/>
            <person name="Santos F.R."/>
            <person name="Vidigal T.H.D.A."/>
            <person name="Brescovit A.D."/>
            <person name="Santos A.J."/>
        </authorList>
    </citation>
    <scope>NUCLEOTIDE SEQUENCE</scope>
    <source>
        <tissue evidence="1">Shoot tissue taken approximately 20 cm above the soil surface</tissue>
    </source>
</reference>
<dbReference type="EMBL" id="GBRH01158392">
    <property type="protein sequence ID" value="JAE39504.1"/>
    <property type="molecule type" value="Transcribed_RNA"/>
</dbReference>
<accession>A0A0A9HUJ5</accession>
<dbReference type="AlphaFoldDB" id="A0A0A9HUJ5"/>
<protein>
    <submittedName>
        <fullName evidence="1">Uncharacterized protein</fullName>
    </submittedName>
</protein>
<name>A0A0A9HUJ5_ARUDO</name>
<reference evidence="1" key="2">
    <citation type="journal article" date="2015" name="Data Brief">
        <title>Shoot transcriptome of the giant reed, Arundo donax.</title>
        <authorList>
            <person name="Barrero R.A."/>
            <person name="Guerrero F.D."/>
            <person name="Moolhuijzen P."/>
            <person name="Goolsby J.A."/>
            <person name="Tidwell J."/>
            <person name="Bellgard S.E."/>
            <person name="Bellgard M.I."/>
        </authorList>
    </citation>
    <scope>NUCLEOTIDE SEQUENCE</scope>
    <source>
        <tissue evidence="1">Shoot tissue taken approximately 20 cm above the soil surface</tissue>
    </source>
</reference>